<name>A0A1Y1XRE8_9FUNG</name>
<dbReference type="EMBL" id="MCFG01000001">
    <property type="protein sequence ID" value="ORX88307.1"/>
    <property type="molecule type" value="Genomic_DNA"/>
</dbReference>
<dbReference type="Proteomes" id="UP000193944">
    <property type="component" value="Unassembled WGS sequence"/>
</dbReference>
<protein>
    <submittedName>
        <fullName evidence="1">Uncharacterized protein</fullName>
    </submittedName>
</protein>
<reference evidence="1 2" key="1">
    <citation type="submission" date="2016-08" db="EMBL/GenBank/DDBJ databases">
        <title>A Parts List for Fungal Cellulosomes Revealed by Comparative Genomics.</title>
        <authorList>
            <consortium name="DOE Joint Genome Institute"/>
            <person name="Haitjema C.H."/>
            <person name="Gilmore S.P."/>
            <person name="Henske J.K."/>
            <person name="Solomon K.V."/>
            <person name="De Groot R."/>
            <person name="Kuo A."/>
            <person name="Mondo S.J."/>
            <person name="Salamov A.A."/>
            <person name="Labutti K."/>
            <person name="Zhao Z."/>
            <person name="Chiniquy J."/>
            <person name="Barry K."/>
            <person name="Brewer H.M."/>
            <person name="Purvine S.O."/>
            <person name="Wright A.T."/>
            <person name="Boxma B."/>
            <person name="Van Alen T."/>
            <person name="Hackstein J.H."/>
            <person name="Baker S.E."/>
            <person name="Grigoriev I.V."/>
            <person name="O'Malley M.A."/>
        </authorList>
    </citation>
    <scope>NUCLEOTIDE SEQUENCE [LARGE SCALE GENOMIC DNA]</scope>
    <source>
        <strain evidence="1 2">S4</strain>
    </source>
</reference>
<evidence type="ECO:0000313" key="1">
    <source>
        <dbReference type="EMBL" id="ORX88307.1"/>
    </source>
</evidence>
<organism evidence="1 2">
    <name type="scientific">Anaeromyces robustus</name>
    <dbReference type="NCBI Taxonomy" id="1754192"/>
    <lineage>
        <taxon>Eukaryota</taxon>
        <taxon>Fungi</taxon>
        <taxon>Fungi incertae sedis</taxon>
        <taxon>Chytridiomycota</taxon>
        <taxon>Chytridiomycota incertae sedis</taxon>
        <taxon>Neocallimastigomycetes</taxon>
        <taxon>Neocallimastigales</taxon>
        <taxon>Neocallimastigaceae</taxon>
        <taxon>Anaeromyces</taxon>
    </lineage>
</organism>
<evidence type="ECO:0000313" key="2">
    <source>
        <dbReference type="Proteomes" id="UP000193944"/>
    </source>
</evidence>
<proteinExistence type="predicted"/>
<sequence length="414" mass="48304">MELKEKDSNISQKRNYQRTCDNIEPINNKKQKKTENDPIEFDTFICTQNRDFCVCKTVKNIAPVKEYIQYNKSFEIIININKKGKFHFSKEKKDYQFYYCLSGDDRIEEREVTDDNIKKFKELNTPSIQIPNNTEYMNSLYYIPSNDINYINSDQITNFNNYQCSISHFSNNYPLQTTLIPTALLPTTQLPTTLLPTTPLPTPPLPTPPLPTTSLQTISHPVSPILTPSFEAKNIPVNFNISYIEINRTKIFRSNKEQEQKPKELTMQEKDCKNLFFKIESIDSIDDQRYLNLNNILISCYEVTRNVEGKKKDDNDHNSEDGNETVDEMINFSKQIIKVFEEGSKGKFVEASPYIVGDYTTLLFNSKLGRNNTLYFFVISIDKEVLFVSELISIKTYRRSNNKKKKKNNYIKNI</sequence>
<keyword evidence="2" id="KW-1185">Reference proteome</keyword>
<accession>A0A1Y1XRE8</accession>
<gene>
    <name evidence="1" type="ORF">BCR32DRAFT_263734</name>
</gene>
<dbReference type="OrthoDB" id="10643901at2759"/>
<reference evidence="1 2" key="2">
    <citation type="submission" date="2016-08" db="EMBL/GenBank/DDBJ databases">
        <title>Pervasive Adenine N6-methylation of Active Genes in Fungi.</title>
        <authorList>
            <consortium name="DOE Joint Genome Institute"/>
            <person name="Mondo S.J."/>
            <person name="Dannebaum R.O."/>
            <person name="Kuo R.C."/>
            <person name="Labutti K."/>
            <person name="Haridas S."/>
            <person name="Kuo A."/>
            <person name="Salamov A."/>
            <person name="Ahrendt S.R."/>
            <person name="Lipzen A."/>
            <person name="Sullivan W."/>
            <person name="Andreopoulos W.B."/>
            <person name="Clum A."/>
            <person name="Lindquist E."/>
            <person name="Daum C."/>
            <person name="Ramamoorthy G.K."/>
            <person name="Gryganskyi A."/>
            <person name="Culley D."/>
            <person name="Magnuson J.K."/>
            <person name="James T.Y."/>
            <person name="O'Malley M.A."/>
            <person name="Stajich J.E."/>
            <person name="Spatafora J.W."/>
            <person name="Visel A."/>
            <person name="Grigoriev I.V."/>
        </authorList>
    </citation>
    <scope>NUCLEOTIDE SEQUENCE [LARGE SCALE GENOMIC DNA]</scope>
    <source>
        <strain evidence="1 2">S4</strain>
    </source>
</reference>
<comment type="caution">
    <text evidence="1">The sequence shown here is derived from an EMBL/GenBank/DDBJ whole genome shotgun (WGS) entry which is preliminary data.</text>
</comment>
<dbReference type="AlphaFoldDB" id="A0A1Y1XRE8"/>